<evidence type="ECO:0000313" key="1">
    <source>
        <dbReference type="EMBL" id="SMX48895.1"/>
    </source>
</evidence>
<name>A0A238L1D0_9RHOB</name>
<dbReference type="OrthoDB" id="9810372at2"/>
<proteinExistence type="predicted"/>
<dbReference type="PANTHER" id="PTHR18964:SF169">
    <property type="entry name" value="N-ACETYLMANNOSAMINE KINASE"/>
    <property type="match status" value="1"/>
</dbReference>
<keyword evidence="2" id="KW-1185">Reference proteome</keyword>
<dbReference type="Proteomes" id="UP000207598">
    <property type="component" value="Unassembled WGS sequence"/>
</dbReference>
<dbReference type="InterPro" id="IPR000600">
    <property type="entry name" value="ROK"/>
</dbReference>
<reference evidence="1 2" key="1">
    <citation type="submission" date="2017-05" db="EMBL/GenBank/DDBJ databases">
        <authorList>
            <person name="Song R."/>
            <person name="Chenine A.L."/>
            <person name="Ruprecht R.M."/>
        </authorList>
    </citation>
    <scope>NUCLEOTIDE SEQUENCE [LARGE SCALE GENOMIC DNA]</scope>
    <source>
        <strain evidence="1 2">CECT 8898</strain>
    </source>
</reference>
<accession>A0A238L1D0</accession>
<dbReference type="Gene3D" id="3.30.420.40">
    <property type="match status" value="2"/>
</dbReference>
<organism evidence="1 2">
    <name type="scientific">Maliponia aquimaris</name>
    <dbReference type="NCBI Taxonomy" id="1673631"/>
    <lineage>
        <taxon>Bacteria</taxon>
        <taxon>Pseudomonadati</taxon>
        <taxon>Pseudomonadota</taxon>
        <taxon>Alphaproteobacteria</taxon>
        <taxon>Rhodobacterales</taxon>
        <taxon>Paracoccaceae</taxon>
        <taxon>Maliponia</taxon>
    </lineage>
</organism>
<protein>
    <submittedName>
        <fullName evidence="1">N-acetylmannosamine kinase</fullName>
        <ecNumber evidence="1">2.7.1.60</ecNumber>
    </submittedName>
</protein>
<sequence>MNRAALGGFAVDLGGTKTAAARIENGQIAARRQAATDGAAGLDAMLDHVADLLAGLGYSPGAPLGVAVTGRIGSDGRWQAVNQGTLSAIDGVPLKVALDTRFGNAAVGNDAALAAVAEAHFGAGRASRCFAYLTVSTGVGGGLVLDGRPVLSPNGLAGHVGFVTSPLGSARCGSGRLGTVESVAGGRAIAKAAADAGHPDTDARTVFSEALAGAEWAERIVDRSAAAIATLCADLTAILGLDRVALGGSIGLAPGYLDRVERHLAQEPALFRVPLGPAELGQDSALLGALALHHMKGTT</sequence>
<dbReference type="GO" id="GO:0009384">
    <property type="term" value="F:N-acylmannosamine kinase activity"/>
    <property type="evidence" value="ECO:0007669"/>
    <property type="project" value="UniProtKB-EC"/>
</dbReference>
<dbReference type="InterPro" id="IPR043129">
    <property type="entry name" value="ATPase_NBD"/>
</dbReference>
<dbReference type="AlphaFoldDB" id="A0A238L1D0"/>
<dbReference type="RefSeq" id="WP_094022902.1">
    <property type="nucleotide sequence ID" value="NZ_FXYF01000014.1"/>
</dbReference>
<keyword evidence="1" id="KW-0808">Transferase</keyword>
<dbReference type="SUPFAM" id="SSF53067">
    <property type="entry name" value="Actin-like ATPase domain"/>
    <property type="match status" value="1"/>
</dbReference>
<dbReference type="GO" id="GO:0019262">
    <property type="term" value="P:N-acetylneuraminate catabolic process"/>
    <property type="evidence" value="ECO:0007669"/>
    <property type="project" value="TreeGrafter"/>
</dbReference>
<dbReference type="EMBL" id="FXYF01000014">
    <property type="protein sequence ID" value="SMX48895.1"/>
    <property type="molecule type" value="Genomic_DNA"/>
</dbReference>
<keyword evidence="1" id="KW-0418">Kinase</keyword>
<dbReference type="EC" id="2.7.1.60" evidence="1"/>
<dbReference type="PANTHER" id="PTHR18964">
    <property type="entry name" value="ROK (REPRESSOR, ORF, KINASE) FAMILY"/>
    <property type="match status" value="1"/>
</dbReference>
<evidence type="ECO:0000313" key="2">
    <source>
        <dbReference type="Proteomes" id="UP000207598"/>
    </source>
</evidence>
<dbReference type="Pfam" id="PF00480">
    <property type="entry name" value="ROK"/>
    <property type="match status" value="1"/>
</dbReference>
<gene>
    <name evidence="1" type="primary">nanK</name>
    <name evidence="1" type="ORF">MAA8898_04159</name>
</gene>